<dbReference type="InterPro" id="IPR036388">
    <property type="entry name" value="WH-like_DNA-bd_sf"/>
</dbReference>
<dbReference type="InterPro" id="IPR036390">
    <property type="entry name" value="WH_DNA-bd_sf"/>
</dbReference>
<evidence type="ECO:0000259" key="4">
    <source>
        <dbReference type="Pfam" id="PF00891"/>
    </source>
</evidence>
<dbReference type="GO" id="GO:0032259">
    <property type="term" value="P:methylation"/>
    <property type="evidence" value="ECO:0007669"/>
    <property type="project" value="UniProtKB-KW"/>
</dbReference>
<evidence type="ECO:0000256" key="1">
    <source>
        <dbReference type="ARBA" id="ARBA00022603"/>
    </source>
</evidence>
<dbReference type="PANTHER" id="PTHR43712">
    <property type="entry name" value="PUTATIVE (AFU_ORTHOLOGUE AFUA_4G14580)-RELATED"/>
    <property type="match status" value="1"/>
</dbReference>
<dbReference type="GO" id="GO:0008171">
    <property type="term" value="F:O-methyltransferase activity"/>
    <property type="evidence" value="ECO:0007669"/>
    <property type="project" value="InterPro"/>
</dbReference>
<dbReference type="PROSITE" id="PS51683">
    <property type="entry name" value="SAM_OMT_II"/>
    <property type="match status" value="1"/>
</dbReference>
<dbReference type="EMBL" id="MU002185">
    <property type="protein sequence ID" value="KAF2788809.1"/>
    <property type="molecule type" value="Genomic_DNA"/>
</dbReference>
<dbReference type="InterPro" id="IPR029063">
    <property type="entry name" value="SAM-dependent_MTases_sf"/>
</dbReference>
<dbReference type="InterPro" id="IPR001077">
    <property type="entry name" value="COMT_C"/>
</dbReference>
<sequence>MATPQVPSTLAELSEVERLAQDIASKTREYIAVLRQNGCGLPSNHASIPTNQTLPFAVASLQTNLMELTTELQVLIQGPRLHIHNQILAHVNLINLHAIYKFKLPSVVPTDGSISYQELAQSIGVGEDIIRRIARYAVTKHIFREVDDGRLAHSATSKMLSESPMMMEWIGMVCEEMWPAATKTIPALVKWPDSQEPQHSGFALAHNLETHVFDMLVDQPERASRFANAMVYFNSNKDLAPHHLCDAFDWTNIKQFVDIGGSAGATAVALATRLPELQIVIQDQAILEDQARKSIPPGLTERVTFMAHDFFQDQPVRNADVYHFRWIFHDWPDKYCAKLLRALIPALKTGARIIVSDFVVPASGTASWYREGLVRGFDLAMMALFNAKEREQRDWEKLFGDADSRFRFDGVRTVAGADLAFISAVWQGF</sequence>
<gene>
    <name evidence="5" type="ORF">K505DRAFT_366153</name>
</gene>
<feature type="domain" description="O-methyltransferase C-terminal" evidence="4">
    <location>
        <begin position="212"/>
        <end position="402"/>
    </location>
</feature>
<dbReference type="PANTHER" id="PTHR43712:SF12">
    <property type="entry name" value="STERIGMATOCYSTIN 8-O-METHYLTRANSFERASE"/>
    <property type="match status" value="1"/>
</dbReference>
<name>A0A6A6WXI5_9PLEO</name>
<dbReference type="Pfam" id="PF00891">
    <property type="entry name" value="Methyltransf_2"/>
    <property type="match status" value="1"/>
</dbReference>
<dbReference type="SUPFAM" id="SSF53335">
    <property type="entry name" value="S-adenosyl-L-methionine-dependent methyltransferases"/>
    <property type="match status" value="1"/>
</dbReference>
<dbReference type="AlphaFoldDB" id="A0A6A6WXI5"/>
<dbReference type="Proteomes" id="UP000799757">
    <property type="component" value="Unassembled WGS sequence"/>
</dbReference>
<keyword evidence="6" id="KW-1185">Reference proteome</keyword>
<proteinExistence type="predicted"/>
<reference evidence="5" key="1">
    <citation type="journal article" date="2020" name="Stud. Mycol.">
        <title>101 Dothideomycetes genomes: a test case for predicting lifestyles and emergence of pathogens.</title>
        <authorList>
            <person name="Haridas S."/>
            <person name="Albert R."/>
            <person name="Binder M."/>
            <person name="Bloem J."/>
            <person name="Labutti K."/>
            <person name="Salamov A."/>
            <person name="Andreopoulos B."/>
            <person name="Baker S."/>
            <person name="Barry K."/>
            <person name="Bills G."/>
            <person name="Bluhm B."/>
            <person name="Cannon C."/>
            <person name="Castanera R."/>
            <person name="Culley D."/>
            <person name="Daum C."/>
            <person name="Ezra D."/>
            <person name="Gonzalez J."/>
            <person name="Henrissat B."/>
            <person name="Kuo A."/>
            <person name="Liang C."/>
            <person name="Lipzen A."/>
            <person name="Lutzoni F."/>
            <person name="Magnuson J."/>
            <person name="Mondo S."/>
            <person name="Nolan M."/>
            <person name="Ohm R."/>
            <person name="Pangilinan J."/>
            <person name="Park H.-J."/>
            <person name="Ramirez L."/>
            <person name="Alfaro M."/>
            <person name="Sun H."/>
            <person name="Tritt A."/>
            <person name="Yoshinaga Y."/>
            <person name="Zwiers L.-H."/>
            <person name="Turgeon B."/>
            <person name="Goodwin S."/>
            <person name="Spatafora J."/>
            <person name="Crous P."/>
            <person name="Grigoriev I."/>
        </authorList>
    </citation>
    <scope>NUCLEOTIDE SEQUENCE</scope>
    <source>
        <strain evidence="5">CBS 109.77</strain>
    </source>
</reference>
<evidence type="ECO:0000256" key="2">
    <source>
        <dbReference type="ARBA" id="ARBA00022679"/>
    </source>
</evidence>
<dbReference type="Gene3D" id="3.40.50.150">
    <property type="entry name" value="Vaccinia Virus protein VP39"/>
    <property type="match status" value="1"/>
</dbReference>
<evidence type="ECO:0000313" key="6">
    <source>
        <dbReference type="Proteomes" id="UP000799757"/>
    </source>
</evidence>
<keyword evidence="1 5" id="KW-0489">Methyltransferase</keyword>
<organism evidence="5 6">
    <name type="scientific">Melanomma pulvis-pyrius CBS 109.77</name>
    <dbReference type="NCBI Taxonomy" id="1314802"/>
    <lineage>
        <taxon>Eukaryota</taxon>
        <taxon>Fungi</taxon>
        <taxon>Dikarya</taxon>
        <taxon>Ascomycota</taxon>
        <taxon>Pezizomycotina</taxon>
        <taxon>Dothideomycetes</taxon>
        <taxon>Pleosporomycetidae</taxon>
        <taxon>Pleosporales</taxon>
        <taxon>Melanommataceae</taxon>
        <taxon>Melanomma</taxon>
    </lineage>
</organism>
<dbReference type="Gene3D" id="1.10.10.10">
    <property type="entry name" value="Winged helix-like DNA-binding domain superfamily/Winged helix DNA-binding domain"/>
    <property type="match status" value="1"/>
</dbReference>
<keyword evidence="3" id="KW-0949">S-adenosyl-L-methionine</keyword>
<dbReference type="OrthoDB" id="1606438at2759"/>
<dbReference type="CDD" id="cd02440">
    <property type="entry name" value="AdoMet_MTases"/>
    <property type="match status" value="1"/>
</dbReference>
<dbReference type="InterPro" id="IPR016461">
    <property type="entry name" value="COMT-like"/>
</dbReference>
<evidence type="ECO:0000313" key="5">
    <source>
        <dbReference type="EMBL" id="KAF2788809.1"/>
    </source>
</evidence>
<dbReference type="SUPFAM" id="SSF46785">
    <property type="entry name" value="Winged helix' DNA-binding domain"/>
    <property type="match status" value="1"/>
</dbReference>
<keyword evidence="2 5" id="KW-0808">Transferase</keyword>
<protein>
    <submittedName>
        <fullName evidence="5">S-adenosyl-L-methionine-dependent methyltransferase</fullName>
    </submittedName>
</protein>
<evidence type="ECO:0000256" key="3">
    <source>
        <dbReference type="ARBA" id="ARBA00022691"/>
    </source>
</evidence>
<accession>A0A6A6WXI5</accession>